<feature type="binding site" evidence="8">
    <location>
        <position position="387"/>
    </location>
    <ligand>
        <name>Mg(2+)</name>
        <dbReference type="ChEBI" id="CHEBI:18420"/>
    </ligand>
</feature>
<dbReference type="GO" id="GO:0005524">
    <property type="term" value="F:ATP binding"/>
    <property type="evidence" value="ECO:0007669"/>
    <property type="project" value="UniProtKB-KW"/>
</dbReference>
<evidence type="ECO:0000313" key="10">
    <source>
        <dbReference type="EMBL" id="CUR53104.1"/>
    </source>
</evidence>
<dbReference type="PRINTS" id="PR00471">
    <property type="entry name" value="ACETATEKNASE"/>
</dbReference>
<dbReference type="EC" id="2.7.2.1" evidence="8"/>
<feature type="site" description="Transition state stabilizer" evidence="8">
    <location>
        <position position="182"/>
    </location>
</feature>
<dbReference type="InterPro" id="IPR023865">
    <property type="entry name" value="Aliphatic_acid_kinase_CS"/>
</dbReference>
<protein>
    <recommendedName>
        <fullName evidence="8">Acetate kinase</fullName>
        <ecNumber evidence="8">2.7.2.1</ecNumber>
    </recommendedName>
    <alternativeName>
        <fullName evidence="8">Acetokinase</fullName>
    </alternativeName>
</protein>
<dbReference type="GO" id="GO:0006085">
    <property type="term" value="P:acetyl-CoA biosynthetic process"/>
    <property type="evidence" value="ECO:0007669"/>
    <property type="project" value="UniProtKB-UniRule"/>
</dbReference>
<dbReference type="OrthoDB" id="9802453at2"/>
<comment type="cofactor">
    <cofactor evidence="8">
        <name>Mg(2+)</name>
        <dbReference type="ChEBI" id="CHEBI:18420"/>
    </cofactor>
    <cofactor evidence="8">
        <name>Mn(2+)</name>
        <dbReference type="ChEBI" id="CHEBI:29035"/>
    </cofactor>
    <text evidence="8">Mg(2+). Can also accept Mn(2+).</text>
</comment>
<feature type="binding site" evidence="8">
    <location>
        <position position="10"/>
    </location>
    <ligand>
        <name>Mg(2+)</name>
        <dbReference type="ChEBI" id="CHEBI:18420"/>
    </ligand>
</feature>
<sequence>MEKKVILVLNCGSSTIKFSIINFKKKIFLKGVIDYLKTSKVCAMWTHLNFSKEIFYFKKKITYKIGLKFIFNLLKNQFKKYYNNIIGVGHRVVHGGEEIKKTSLITKEILIKIKKSSIYAPLHNPNNLLGIKNSLKYLPHLSDKNVAIFDTTFHSTIPKIAFLYAIPYFFYKKHKIRRYGAHGINYLYITQKSAVLLNKNIYSTNLIICHLGNGASITAIVKGKSADTSMGLTPLEGLVMGTRCGDLDPSIIFYLYEILKIPIKKIKKILMKKSGLLGLSEINSDFRILEKQYKDNIQTEISIKIFCYRLSKYIASYFVPLNGKIDALIFTGGIGENSGLIRKKIIKKIQFLGFKLDKIKNINNNFQKNSSIHQEKSIPIFVIAADEEKMIASETFKILKNCEQK</sequence>
<dbReference type="HAMAP" id="MF_00020">
    <property type="entry name" value="Acetate_kinase"/>
    <property type="match status" value="1"/>
</dbReference>
<dbReference type="NCBIfam" id="TIGR00016">
    <property type="entry name" value="ackA"/>
    <property type="match status" value="1"/>
</dbReference>
<evidence type="ECO:0000256" key="9">
    <source>
        <dbReference type="RuleBase" id="RU003835"/>
    </source>
</evidence>
<evidence type="ECO:0000256" key="1">
    <source>
        <dbReference type="ARBA" id="ARBA00008748"/>
    </source>
</evidence>
<dbReference type="AlphaFoldDB" id="A0A160SY23"/>
<dbReference type="UniPathway" id="UPA00340">
    <property type="reaction ID" value="UER00458"/>
</dbReference>
<feature type="binding site" evidence="8">
    <location>
        <position position="91"/>
    </location>
    <ligand>
        <name>substrate</name>
    </ligand>
</feature>
<dbReference type="GO" id="GO:0005829">
    <property type="term" value="C:cytosol"/>
    <property type="evidence" value="ECO:0007669"/>
    <property type="project" value="TreeGrafter"/>
</dbReference>
<dbReference type="InterPro" id="IPR043129">
    <property type="entry name" value="ATPase_NBD"/>
</dbReference>
<dbReference type="Gene3D" id="3.30.420.40">
    <property type="match status" value="2"/>
</dbReference>
<dbReference type="Pfam" id="PF00871">
    <property type="entry name" value="Acetate_kinase"/>
    <property type="match status" value="1"/>
</dbReference>
<keyword evidence="11" id="KW-1185">Reference proteome</keyword>
<feature type="binding site" evidence="8">
    <location>
        <begin position="333"/>
        <end position="337"/>
    </location>
    <ligand>
        <name>ATP</name>
        <dbReference type="ChEBI" id="CHEBI:30616"/>
    </ligand>
</feature>
<keyword evidence="2 8" id="KW-0808">Transferase</keyword>
<dbReference type="GO" id="GO:0008776">
    <property type="term" value="F:acetate kinase activity"/>
    <property type="evidence" value="ECO:0007669"/>
    <property type="project" value="UniProtKB-UniRule"/>
</dbReference>
<keyword evidence="3 8" id="KW-0479">Metal-binding</keyword>
<dbReference type="GO" id="GO:0006083">
    <property type="term" value="P:acetate metabolic process"/>
    <property type="evidence" value="ECO:0007669"/>
    <property type="project" value="TreeGrafter"/>
</dbReference>
<feature type="site" description="Transition state stabilizer" evidence="8">
    <location>
        <position position="243"/>
    </location>
</feature>
<keyword evidence="8" id="KW-0963">Cytoplasm</keyword>
<keyword evidence="6 8" id="KW-0067">ATP-binding</keyword>
<comment type="similarity">
    <text evidence="1 8 9">Belongs to the acetokinase family.</text>
</comment>
<dbReference type="GO" id="GO:0000287">
    <property type="term" value="F:magnesium ion binding"/>
    <property type="evidence" value="ECO:0007669"/>
    <property type="project" value="UniProtKB-UniRule"/>
</dbReference>
<evidence type="ECO:0000313" key="11">
    <source>
        <dbReference type="Proteomes" id="UP000243633"/>
    </source>
</evidence>
<organism evidence="10 11">
    <name type="scientific">Buchnera aphidicola subsp. Tuberolachnus salignus</name>
    <dbReference type="NCBI Taxonomy" id="98804"/>
    <lineage>
        <taxon>Bacteria</taxon>
        <taxon>Pseudomonadati</taxon>
        <taxon>Pseudomonadota</taxon>
        <taxon>Gammaproteobacteria</taxon>
        <taxon>Enterobacterales</taxon>
        <taxon>Erwiniaceae</taxon>
        <taxon>Buchnera</taxon>
    </lineage>
</organism>
<keyword evidence="7 8" id="KW-0460">Magnesium</keyword>
<name>A0A160SY23_BUCTT</name>
<evidence type="ECO:0000256" key="7">
    <source>
        <dbReference type="ARBA" id="ARBA00022842"/>
    </source>
</evidence>
<evidence type="ECO:0000256" key="5">
    <source>
        <dbReference type="ARBA" id="ARBA00022777"/>
    </source>
</evidence>
<dbReference type="PIRSF" id="PIRSF000722">
    <property type="entry name" value="Acetate_prop_kin"/>
    <property type="match status" value="1"/>
</dbReference>
<evidence type="ECO:0000256" key="8">
    <source>
        <dbReference type="HAMAP-Rule" id="MF_00020"/>
    </source>
</evidence>
<feature type="binding site" evidence="8">
    <location>
        <begin position="210"/>
        <end position="214"/>
    </location>
    <ligand>
        <name>ATP</name>
        <dbReference type="ChEBI" id="CHEBI:30616"/>
    </ligand>
</feature>
<keyword evidence="4 8" id="KW-0547">Nucleotide-binding</keyword>
<comment type="subcellular location">
    <subcellularLocation>
        <location evidence="8">Cytoplasm</location>
    </subcellularLocation>
</comment>
<dbReference type="EMBL" id="LN890285">
    <property type="protein sequence ID" value="CUR53104.1"/>
    <property type="molecule type" value="Genomic_DNA"/>
</dbReference>
<proteinExistence type="inferred from homology"/>
<dbReference type="PANTHER" id="PTHR21060:SF17">
    <property type="entry name" value="PROPIONATE KINASE"/>
    <property type="match status" value="1"/>
</dbReference>
<dbReference type="Proteomes" id="UP000243633">
    <property type="component" value="Chromosome 1"/>
</dbReference>
<feature type="active site" description="Proton donor/acceptor" evidence="8">
    <location>
        <position position="150"/>
    </location>
</feature>
<dbReference type="PROSITE" id="PS01076">
    <property type="entry name" value="ACETATE_KINASE_2"/>
    <property type="match status" value="1"/>
</dbReference>
<dbReference type="PANTHER" id="PTHR21060">
    <property type="entry name" value="ACETATE KINASE"/>
    <property type="match status" value="1"/>
</dbReference>
<keyword evidence="5 8" id="KW-0418">Kinase</keyword>
<reference evidence="11" key="1">
    <citation type="submission" date="2015-10" db="EMBL/GenBank/DDBJ databases">
        <authorList>
            <person name="Manzano-Marin A."/>
            <person name="Manzano-Marin A."/>
        </authorList>
    </citation>
    <scope>NUCLEOTIDE SEQUENCE [LARGE SCALE GENOMIC DNA]</scope>
    <source>
        <strain evidence="11">BTs</strain>
    </source>
</reference>
<evidence type="ECO:0000256" key="2">
    <source>
        <dbReference type="ARBA" id="ARBA00022679"/>
    </source>
</evidence>
<accession>A0A160SY23</accession>
<dbReference type="InterPro" id="IPR004372">
    <property type="entry name" value="Ac/propionate_kinase"/>
</dbReference>
<dbReference type="InterPro" id="IPR000890">
    <property type="entry name" value="Aliphatic_acid_kin_short-chain"/>
</dbReference>
<dbReference type="PROSITE" id="PS01075">
    <property type="entry name" value="ACETATE_KINASE_1"/>
    <property type="match status" value="1"/>
</dbReference>
<dbReference type="SUPFAM" id="SSF53067">
    <property type="entry name" value="Actin-like ATPase domain"/>
    <property type="match status" value="2"/>
</dbReference>
<dbReference type="PATRIC" id="fig|98804.3.peg.116"/>
<evidence type="ECO:0000256" key="6">
    <source>
        <dbReference type="ARBA" id="ARBA00022840"/>
    </source>
</evidence>
<gene>
    <name evidence="8 10" type="primary">ackA</name>
    <name evidence="10" type="ORF">BTSPAZIEG_0124</name>
</gene>
<feature type="binding site" evidence="8">
    <location>
        <position position="17"/>
    </location>
    <ligand>
        <name>ATP</name>
        <dbReference type="ChEBI" id="CHEBI:30616"/>
    </ligand>
</feature>
<comment type="subunit">
    <text evidence="8">Homodimer.</text>
</comment>
<dbReference type="RefSeq" id="WP_075472453.1">
    <property type="nucleotide sequence ID" value="NZ_LN890285.1"/>
</dbReference>
<evidence type="ECO:0000256" key="4">
    <source>
        <dbReference type="ARBA" id="ARBA00022741"/>
    </source>
</evidence>
<comment type="function">
    <text evidence="8">Catalyzes the formation of acetyl phosphate from acetate and ATP. Can also catalyze the reverse reaction.</text>
</comment>
<dbReference type="STRING" id="98804.BTSPAZIEG_0124"/>
<evidence type="ECO:0000256" key="3">
    <source>
        <dbReference type="ARBA" id="ARBA00022723"/>
    </source>
</evidence>
<comment type="pathway">
    <text evidence="8">Metabolic intermediate biosynthesis; acetyl-CoA biosynthesis; acetyl-CoA from acetate: step 1/2.</text>
</comment>
<feature type="binding site" evidence="8">
    <location>
        <begin position="285"/>
        <end position="287"/>
    </location>
    <ligand>
        <name>ATP</name>
        <dbReference type="ChEBI" id="CHEBI:30616"/>
    </ligand>
</feature>
<comment type="catalytic activity">
    <reaction evidence="8">
        <text>acetate + ATP = acetyl phosphate + ADP</text>
        <dbReference type="Rhea" id="RHEA:11352"/>
        <dbReference type="ChEBI" id="CHEBI:22191"/>
        <dbReference type="ChEBI" id="CHEBI:30089"/>
        <dbReference type="ChEBI" id="CHEBI:30616"/>
        <dbReference type="ChEBI" id="CHEBI:456216"/>
        <dbReference type="EC" id="2.7.2.1"/>
    </reaction>
</comment>